<reference evidence="1" key="2">
    <citation type="submission" date="2021-04" db="EMBL/GenBank/DDBJ databases">
        <authorList>
            <person name="Gilroy R."/>
        </authorList>
    </citation>
    <scope>NUCLEOTIDE SEQUENCE</scope>
    <source>
        <strain evidence="1">ChiSxjej3B15-24422</strain>
    </source>
</reference>
<proteinExistence type="predicted"/>
<evidence type="ECO:0000313" key="1">
    <source>
        <dbReference type="EMBL" id="HIY61247.1"/>
    </source>
</evidence>
<reference evidence="1" key="1">
    <citation type="journal article" date="2021" name="PeerJ">
        <title>Extensive microbial diversity within the chicken gut microbiome revealed by metagenomics and culture.</title>
        <authorList>
            <person name="Gilroy R."/>
            <person name="Ravi A."/>
            <person name="Getino M."/>
            <person name="Pursley I."/>
            <person name="Horton D.L."/>
            <person name="Alikhan N.F."/>
            <person name="Baker D."/>
            <person name="Gharbi K."/>
            <person name="Hall N."/>
            <person name="Watson M."/>
            <person name="Adriaenssens E.M."/>
            <person name="Foster-Nyarko E."/>
            <person name="Jarju S."/>
            <person name="Secka A."/>
            <person name="Antonio M."/>
            <person name="Oren A."/>
            <person name="Chaudhuri R.R."/>
            <person name="La Ragione R."/>
            <person name="Hildebrand F."/>
            <person name="Pallen M.J."/>
        </authorList>
    </citation>
    <scope>NUCLEOTIDE SEQUENCE</scope>
    <source>
        <strain evidence="1">ChiSxjej3B15-24422</strain>
    </source>
</reference>
<dbReference type="EMBL" id="DXDD01000138">
    <property type="protein sequence ID" value="HIY61247.1"/>
    <property type="molecule type" value="Genomic_DNA"/>
</dbReference>
<accession>A0A9D1YU70</accession>
<evidence type="ECO:0000313" key="2">
    <source>
        <dbReference type="Proteomes" id="UP000824007"/>
    </source>
</evidence>
<sequence length="101" mass="11404">MPVTQLIIHTAAQSQIPVQISHVLFETQNLEECDRLAEQLRQKILDELELFCLQHIVLILTEECLENPQIPPQLYSPVIGCYYKDSKWIPVSCSSSAAVGP</sequence>
<protein>
    <submittedName>
        <fullName evidence="1">Uncharacterized protein</fullName>
    </submittedName>
</protein>
<dbReference type="AlphaFoldDB" id="A0A9D1YU70"/>
<comment type="caution">
    <text evidence="1">The sequence shown here is derived from an EMBL/GenBank/DDBJ whole genome shotgun (WGS) entry which is preliminary data.</text>
</comment>
<organism evidence="1 2">
    <name type="scientific">Candidatus Eisenbergiella pullistercoris</name>
    <dbReference type="NCBI Taxonomy" id="2838555"/>
    <lineage>
        <taxon>Bacteria</taxon>
        <taxon>Bacillati</taxon>
        <taxon>Bacillota</taxon>
        <taxon>Clostridia</taxon>
        <taxon>Lachnospirales</taxon>
        <taxon>Lachnospiraceae</taxon>
        <taxon>Eisenbergiella</taxon>
    </lineage>
</organism>
<gene>
    <name evidence="1" type="ORF">H9831_11315</name>
</gene>
<dbReference type="Proteomes" id="UP000824007">
    <property type="component" value="Unassembled WGS sequence"/>
</dbReference>
<name>A0A9D1YU70_9FIRM</name>